<keyword evidence="2" id="KW-1185">Reference proteome</keyword>
<gene>
    <name evidence="1" type="ORF">V6N11_027757</name>
</gene>
<name>A0ABR2NU73_9ROSI</name>
<comment type="caution">
    <text evidence="1">The sequence shown here is derived from an EMBL/GenBank/DDBJ whole genome shotgun (WGS) entry which is preliminary data.</text>
</comment>
<protein>
    <submittedName>
        <fullName evidence="1">Uncharacterized protein</fullName>
    </submittedName>
</protein>
<organism evidence="1 2">
    <name type="scientific">Hibiscus sabdariffa</name>
    <name type="common">roselle</name>
    <dbReference type="NCBI Taxonomy" id="183260"/>
    <lineage>
        <taxon>Eukaryota</taxon>
        <taxon>Viridiplantae</taxon>
        <taxon>Streptophyta</taxon>
        <taxon>Embryophyta</taxon>
        <taxon>Tracheophyta</taxon>
        <taxon>Spermatophyta</taxon>
        <taxon>Magnoliopsida</taxon>
        <taxon>eudicotyledons</taxon>
        <taxon>Gunneridae</taxon>
        <taxon>Pentapetalae</taxon>
        <taxon>rosids</taxon>
        <taxon>malvids</taxon>
        <taxon>Malvales</taxon>
        <taxon>Malvaceae</taxon>
        <taxon>Malvoideae</taxon>
        <taxon>Hibiscus</taxon>
    </lineage>
</organism>
<reference evidence="1 2" key="1">
    <citation type="journal article" date="2024" name="G3 (Bethesda)">
        <title>Genome assembly of Hibiscus sabdariffa L. provides insights into metabolisms of medicinal natural products.</title>
        <authorList>
            <person name="Kim T."/>
        </authorList>
    </citation>
    <scope>NUCLEOTIDE SEQUENCE [LARGE SCALE GENOMIC DNA]</scope>
    <source>
        <strain evidence="1">TK-2024</strain>
        <tissue evidence="1">Old leaves</tissue>
    </source>
</reference>
<dbReference type="Proteomes" id="UP001396334">
    <property type="component" value="Unassembled WGS sequence"/>
</dbReference>
<dbReference type="EMBL" id="JBBPBN010000100">
    <property type="protein sequence ID" value="KAK8979722.1"/>
    <property type="molecule type" value="Genomic_DNA"/>
</dbReference>
<evidence type="ECO:0000313" key="2">
    <source>
        <dbReference type="Proteomes" id="UP001396334"/>
    </source>
</evidence>
<proteinExistence type="predicted"/>
<sequence>MCIAHALGGGLAHAVEGLPHTCGSLSHTQDGFHLPSDLVIGPCGRTSGSATEAELDVLTSRGKKITLAPLTPSQVSEDQRSLKKSIKAAKNSYLLAELPADLPAPIVSLLQEFEDVFSEETSKGLPPLRALSTK</sequence>
<accession>A0ABR2NU73</accession>
<evidence type="ECO:0000313" key="1">
    <source>
        <dbReference type="EMBL" id="KAK8979722.1"/>
    </source>
</evidence>